<dbReference type="Pfam" id="PF13561">
    <property type="entry name" value="adh_short_C2"/>
    <property type="match status" value="1"/>
</dbReference>
<evidence type="ECO:0000313" key="4">
    <source>
        <dbReference type="Proteomes" id="UP000181897"/>
    </source>
</evidence>
<comment type="similarity">
    <text evidence="1">Belongs to the short-chain dehydrogenases/reductases (SDR) family.</text>
</comment>
<organism evidence="3 4">
    <name type="scientific">Sulfitobacter alexandrii</name>
    <dbReference type="NCBI Taxonomy" id="1917485"/>
    <lineage>
        <taxon>Bacteria</taxon>
        <taxon>Pseudomonadati</taxon>
        <taxon>Pseudomonadota</taxon>
        <taxon>Alphaproteobacteria</taxon>
        <taxon>Rhodobacterales</taxon>
        <taxon>Roseobacteraceae</taxon>
        <taxon>Sulfitobacter</taxon>
    </lineage>
</organism>
<protein>
    <recommendedName>
        <fullName evidence="5">SDR family oxidoreductase</fullName>
    </recommendedName>
</protein>
<sequence>MVPFRLADPDGQKDILGTTIMQRPAQPEEVAGAVPFLASDEASYMTGSEMVVDGGYTAQ</sequence>
<dbReference type="InterPro" id="IPR036291">
    <property type="entry name" value="NAD(P)-bd_dom_sf"/>
</dbReference>
<evidence type="ECO:0008006" key="5">
    <source>
        <dbReference type="Google" id="ProtNLM"/>
    </source>
</evidence>
<dbReference type="Gene3D" id="3.40.50.720">
    <property type="entry name" value="NAD(P)-binding Rossmann-like Domain"/>
    <property type="match status" value="1"/>
</dbReference>
<dbReference type="PANTHER" id="PTHR24321:SF8">
    <property type="entry name" value="ESTRADIOL 17-BETA-DEHYDROGENASE 8-RELATED"/>
    <property type="match status" value="1"/>
</dbReference>
<evidence type="ECO:0000256" key="1">
    <source>
        <dbReference type="ARBA" id="ARBA00006484"/>
    </source>
</evidence>
<dbReference type="PANTHER" id="PTHR24321">
    <property type="entry name" value="DEHYDROGENASES, SHORT CHAIN"/>
    <property type="match status" value="1"/>
</dbReference>
<dbReference type="SUPFAM" id="SSF51735">
    <property type="entry name" value="NAD(P)-binding Rossmann-fold domains"/>
    <property type="match status" value="1"/>
</dbReference>
<keyword evidence="2" id="KW-0560">Oxidoreductase</keyword>
<gene>
    <name evidence="3" type="ORF">BOO69_21520</name>
</gene>
<keyword evidence="4" id="KW-1185">Reference proteome</keyword>
<keyword evidence="3" id="KW-0614">Plasmid</keyword>
<reference evidence="3 4" key="1">
    <citation type="submission" date="2016-11" db="EMBL/GenBank/DDBJ databases">
        <title>Complete genome sequence of Sulfitobacter sp. AM1-D1, a toxic bacteria associated with marine dinoflagellate Alexandrium minutum in East China Sea.</title>
        <authorList>
            <person name="Yang Q."/>
            <person name="Zhang X."/>
            <person name="Tian X."/>
        </authorList>
    </citation>
    <scope>NUCLEOTIDE SEQUENCE [LARGE SCALE GENOMIC DNA]</scope>
    <source>
        <strain evidence="3 4">AM1-D1</strain>
        <plasmid evidence="3 4">unnamed5</plasmid>
    </source>
</reference>
<dbReference type="KEGG" id="suam:BOO69_21520"/>
<dbReference type="InterPro" id="IPR002347">
    <property type="entry name" value="SDR_fam"/>
</dbReference>
<dbReference type="EMBL" id="CP018081">
    <property type="protein sequence ID" value="APE46134.1"/>
    <property type="molecule type" value="Genomic_DNA"/>
</dbReference>
<proteinExistence type="inferred from homology"/>
<dbReference type="GO" id="GO:0016491">
    <property type="term" value="F:oxidoreductase activity"/>
    <property type="evidence" value="ECO:0007669"/>
    <property type="project" value="UniProtKB-KW"/>
</dbReference>
<dbReference type="Proteomes" id="UP000181897">
    <property type="component" value="Plasmid unnamed5"/>
</dbReference>
<accession>A0A1J0WPQ8</accession>
<geneLocation type="plasmid" evidence="3 4">
    <name>unnamed5</name>
</geneLocation>
<dbReference type="AlphaFoldDB" id="A0A1J0WPQ8"/>
<name>A0A1J0WPQ8_9RHOB</name>
<evidence type="ECO:0000313" key="3">
    <source>
        <dbReference type="EMBL" id="APE46134.1"/>
    </source>
</evidence>
<dbReference type="RefSeq" id="WP_027264377.1">
    <property type="nucleotide sequence ID" value="NZ_CP018081.1"/>
</dbReference>
<evidence type="ECO:0000256" key="2">
    <source>
        <dbReference type="ARBA" id="ARBA00023002"/>
    </source>
</evidence>